<comment type="caution">
    <text evidence="1">The sequence shown here is derived from an EMBL/GenBank/DDBJ whole genome shotgun (WGS) entry which is preliminary data.</text>
</comment>
<dbReference type="Proteomes" id="UP000003340">
    <property type="component" value="Unassembled WGS sequence"/>
</dbReference>
<protein>
    <submittedName>
        <fullName evidence="1">Uncharacterized protein</fullName>
    </submittedName>
</protein>
<evidence type="ECO:0000313" key="2">
    <source>
        <dbReference type="Proteomes" id="UP000003340"/>
    </source>
</evidence>
<accession>C0E8R4</accession>
<reference evidence="1 2" key="1">
    <citation type="submission" date="2009-01" db="EMBL/GenBank/DDBJ databases">
        <authorList>
            <person name="Fulton L."/>
            <person name="Clifton S."/>
            <person name="Fulton B."/>
            <person name="Xu J."/>
            <person name="Minx P."/>
            <person name="Pepin K.H."/>
            <person name="Johnson M."/>
            <person name="Bhonagiri V."/>
            <person name="Nash W.E."/>
            <person name="Mardis E.R."/>
            <person name="Wilson R.K."/>
        </authorList>
    </citation>
    <scope>NUCLEOTIDE SEQUENCE [LARGE SCALE GENOMIC DNA]</scope>
    <source>
        <strain evidence="1 2">DSM 5476</strain>
    </source>
</reference>
<dbReference type="AlphaFoldDB" id="C0E8R4"/>
<dbReference type="EMBL" id="ACEC01000009">
    <property type="protein sequence ID" value="EEG32120.1"/>
    <property type="molecule type" value="Genomic_DNA"/>
</dbReference>
<reference evidence="1 2" key="2">
    <citation type="submission" date="2009-02" db="EMBL/GenBank/DDBJ databases">
        <title>Draft genome sequence of Clostridium methylpentosum (DSM 5476).</title>
        <authorList>
            <person name="Sudarsanam P."/>
            <person name="Ley R."/>
            <person name="Guruge J."/>
            <person name="Turnbaugh P.J."/>
            <person name="Mahowald M."/>
            <person name="Liep D."/>
            <person name="Gordon J."/>
        </authorList>
    </citation>
    <scope>NUCLEOTIDE SEQUENCE [LARGE SCALE GENOMIC DNA]</scope>
    <source>
        <strain evidence="1 2">DSM 5476</strain>
    </source>
</reference>
<evidence type="ECO:0000313" key="1">
    <source>
        <dbReference type="EMBL" id="EEG32120.1"/>
    </source>
</evidence>
<keyword evidence="2" id="KW-1185">Reference proteome</keyword>
<gene>
    <name evidence="1" type="ORF">CLOSTMETH_00209</name>
</gene>
<proteinExistence type="predicted"/>
<dbReference type="HOGENOM" id="CLU_2804879_0_0_9"/>
<name>C0E8R4_9FIRM</name>
<sequence>MPSYSAKTAARKSAFSDRVPNNLPLIRKTISPLIRQHCQGHRDVFLCLGGPCRNIPTASQKRLSAAL</sequence>
<organism evidence="1 2">
    <name type="scientific">[Clostridium] methylpentosum DSM 5476</name>
    <dbReference type="NCBI Taxonomy" id="537013"/>
    <lineage>
        <taxon>Bacteria</taxon>
        <taxon>Bacillati</taxon>
        <taxon>Bacillota</taxon>
        <taxon>Clostridia</taxon>
        <taxon>Eubacteriales</taxon>
        <taxon>Oscillospiraceae</taxon>
        <taxon>Oscillospiraceae incertae sedis</taxon>
    </lineage>
</organism>